<dbReference type="RefSeq" id="WP_005467005.1">
    <property type="nucleotide sequence ID" value="NZ_CM001484.1"/>
</dbReference>
<dbReference type="AlphaFoldDB" id="I1D843"/>
<gene>
    <name evidence="1" type="ORF">SacglDRAFT_04289</name>
</gene>
<dbReference type="EMBL" id="CM001484">
    <property type="protein sequence ID" value="EIF01118.1"/>
    <property type="molecule type" value="Genomic_DNA"/>
</dbReference>
<sequence length="241" mass="26079">MSKRVGGVLAARHGWCGPDEVIRFAVPCTPSGIRFDVDGLSWDGRSGSAGKGIERAFSAVEGLVNASSDYDDRLPPPKVVCFGPGPQSQVMGFRPVTEDADVRFTWVLTSHRLALLAEVPEPPEPEQEKEESSGSFWQKARKFGAGVRDFSRDVADILQDKKLGAYPANEPVPVAPVTSLGEVTVQQVRAIGRATRKLPRSYASRKVFALRVELADGSGLDVISAAEENIVRLEAMAFGRQ</sequence>
<reference evidence="2" key="2">
    <citation type="submission" date="2012-01" db="EMBL/GenBank/DDBJ databases">
        <title>Noncontiguous Finished sequence of chromosome of Saccharomonospora glauca K62.</title>
        <authorList>
            <consortium name="US DOE Joint Genome Institute"/>
            <person name="Lucas S."/>
            <person name="Han J."/>
            <person name="Lapidus A."/>
            <person name="Cheng J.-F."/>
            <person name="Goodwin L."/>
            <person name="Pitluck S."/>
            <person name="Peters L."/>
            <person name="Mikhailova N."/>
            <person name="Held B."/>
            <person name="Detter J.C."/>
            <person name="Han C."/>
            <person name="Tapia R."/>
            <person name="Land M."/>
            <person name="Hauser L."/>
            <person name="Kyrpides N."/>
            <person name="Ivanova N."/>
            <person name="Pagani I."/>
            <person name="Brambilla E.-M."/>
            <person name="Klenk H.-P."/>
            <person name="Woyke T."/>
        </authorList>
    </citation>
    <scope>NUCLEOTIDE SEQUENCE [LARGE SCALE GENOMIC DNA]</scope>
    <source>
        <strain evidence="2">K62</strain>
    </source>
</reference>
<protein>
    <submittedName>
        <fullName evidence="1">Uncharacterized protein</fullName>
    </submittedName>
</protein>
<reference evidence="1 2" key="1">
    <citation type="submission" date="2011-09" db="EMBL/GenBank/DDBJ databases">
        <authorList>
            <consortium name="US DOE Joint Genome Institute (JGI-PGF)"/>
            <person name="Lucas S."/>
            <person name="Han J."/>
            <person name="Lapidus A."/>
            <person name="Cheng J.-F."/>
            <person name="Goodwin L."/>
            <person name="Pitluck S."/>
            <person name="Peters L."/>
            <person name="Land M.L."/>
            <person name="Hauser L."/>
            <person name="Brambilla E."/>
            <person name="Klenk H.-P."/>
            <person name="Woyke T.J."/>
        </authorList>
    </citation>
    <scope>NUCLEOTIDE SEQUENCE [LARGE SCALE GENOMIC DNA]</scope>
    <source>
        <strain evidence="1 2">K62</strain>
    </source>
</reference>
<dbReference type="OrthoDB" id="3668204at2"/>
<accession>I1D843</accession>
<dbReference type="Proteomes" id="UP000005087">
    <property type="component" value="Chromosome"/>
</dbReference>
<dbReference type="HOGENOM" id="CLU_1151158_0_0_11"/>
<evidence type="ECO:0000313" key="2">
    <source>
        <dbReference type="Proteomes" id="UP000005087"/>
    </source>
</evidence>
<organism evidence="1 2">
    <name type="scientific">Saccharomonospora glauca K62</name>
    <dbReference type="NCBI Taxonomy" id="928724"/>
    <lineage>
        <taxon>Bacteria</taxon>
        <taxon>Bacillati</taxon>
        <taxon>Actinomycetota</taxon>
        <taxon>Actinomycetes</taxon>
        <taxon>Pseudonocardiales</taxon>
        <taxon>Pseudonocardiaceae</taxon>
        <taxon>Saccharomonospora</taxon>
    </lineage>
</organism>
<dbReference type="eggNOG" id="ENOG502ZFHQ">
    <property type="taxonomic scope" value="Bacteria"/>
</dbReference>
<evidence type="ECO:0000313" key="1">
    <source>
        <dbReference type="EMBL" id="EIF01118.1"/>
    </source>
</evidence>
<proteinExistence type="predicted"/>
<name>I1D843_9PSEU</name>
<keyword evidence="2" id="KW-1185">Reference proteome</keyword>